<keyword evidence="3" id="KW-1133">Transmembrane helix</keyword>
<gene>
    <name evidence="5" type="ORF">OVA965_LOCUS25221</name>
    <name evidence="6" type="ORF">TMI583_LOCUS25949</name>
</gene>
<evidence type="ECO:0000256" key="2">
    <source>
        <dbReference type="ARBA" id="ARBA00022842"/>
    </source>
</evidence>
<dbReference type="SUPFAM" id="SSF81653">
    <property type="entry name" value="Calcium ATPase, transduction domain A"/>
    <property type="match status" value="1"/>
</dbReference>
<reference evidence="5" key="1">
    <citation type="submission" date="2021-02" db="EMBL/GenBank/DDBJ databases">
        <authorList>
            <person name="Nowell W R."/>
        </authorList>
    </citation>
    <scope>NUCLEOTIDE SEQUENCE</scope>
</reference>
<dbReference type="Pfam" id="PF00122">
    <property type="entry name" value="E1-E2_ATPase"/>
    <property type="match status" value="1"/>
</dbReference>
<dbReference type="Proteomes" id="UP000682733">
    <property type="component" value="Unassembled WGS sequence"/>
</dbReference>
<sequence length="347" mass="38888">MAKALAEATSENVVKFIYDEILITFGCPISVISDRGKAFVSNTLKKYLELQQRHHLHTSNVLMVCLYPCLQNTLKVGHKWGCLYSTSIICMSKPTIPGDTHQPYVYDENNNNDLNEYRAIQLEELGDRHSAAQMGKDTTKEGGGADDTHSGNVGAYQITVDQLQELMELHGKELIEKLNASYGGMKGLLEKLKVDGQKGLQSDNKQDLEKRRQIFGKNEIPPEPMRSFLYLCCQALLDKKLIILLICAVVSIGFSWLVSVAILAVVLVVIFVTGLVDWRRERHFRVMQSKFDKDLVTSVVRDNKIQQIPIQELVVGDLCFIKYGDLLPADGLIVQASDLQIDESSLT</sequence>
<organism evidence="5 7">
    <name type="scientific">Didymodactylos carnosus</name>
    <dbReference type="NCBI Taxonomy" id="1234261"/>
    <lineage>
        <taxon>Eukaryota</taxon>
        <taxon>Metazoa</taxon>
        <taxon>Spiralia</taxon>
        <taxon>Gnathifera</taxon>
        <taxon>Rotifera</taxon>
        <taxon>Eurotatoria</taxon>
        <taxon>Bdelloidea</taxon>
        <taxon>Philodinida</taxon>
        <taxon>Philodinidae</taxon>
        <taxon>Didymodactylos</taxon>
    </lineage>
</organism>
<evidence type="ECO:0000256" key="3">
    <source>
        <dbReference type="SAM" id="Phobius"/>
    </source>
</evidence>
<proteinExistence type="predicted"/>
<keyword evidence="3" id="KW-0812">Transmembrane</keyword>
<dbReference type="Gene3D" id="2.70.150.10">
    <property type="entry name" value="Calcium-transporting ATPase, cytoplasmic transduction domain A"/>
    <property type="match status" value="1"/>
</dbReference>
<keyword evidence="3" id="KW-0472">Membrane</keyword>
<dbReference type="InterPro" id="IPR036397">
    <property type="entry name" value="RNaseH_sf"/>
</dbReference>
<dbReference type="Pfam" id="PF00690">
    <property type="entry name" value="Cation_ATPase_N"/>
    <property type="match status" value="1"/>
</dbReference>
<dbReference type="PANTHER" id="PTHR24093">
    <property type="entry name" value="CATION TRANSPORTING ATPASE"/>
    <property type="match status" value="1"/>
</dbReference>
<evidence type="ECO:0000313" key="5">
    <source>
        <dbReference type="EMBL" id="CAF1227601.1"/>
    </source>
</evidence>
<dbReference type="GO" id="GO:0005886">
    <property type="term" value="C:plasma membrane"/>
    <property type="evidence" value="ECO:0007669"/>
    <property type="project" value="TreeGrafter"/>
</dbReference>
<dbReference type="AlphaFoldDB" id="A0A8S2EHH6"/>
<dbReference type="GO" id="GO:0012505">
    <property type="term" value="C:endomembrane system"/>
    <property type="evidence" value="ECO:0007669"/>
    <property type="project" value="UniProtKB-SubCell"/>
</dbReference>
<feature type="non-terminal residue" evidence="5">
    <location>
        <position position="347"/>
    </location>
</feature>
<comment type="subcellular location">
    <subcellularLocation>
        <location evidence="1">Endomembrane system</location>
        <topology evidence="1">Multi-pass membrane protein</topology>
    </subcellularLocation>
</comment>
<dbReference type="SUPFAM" id="SSF53098">
    <property type="entry name" value="Ribonuclease H-like"/>
    <property type="match status" value="1"/>
</dbReference>
<dbReference type="InterPro" id="IPR023298">
    <property type="entry name" value="ATPase_P-typ_TM_dom_sf"/>
</dbReference>
<dbReference type="SMART" id="SM00831">
    <property type="entry name" value="Cation_ATPase_N"/>
    <property type="match status" value="1"/>
</dbReference>
<dbReference type="Proteomes" id="UP000677228">
    <property type="component" value="Unassembled WGS sequence"/>
</dbReference>
<evidence type="ECO:0000256" key="1">
    <source>
        <dbReference type="ARBA" id="ARBA00004127"/>
    </source>
</evidence>
<dbReference type="Gene3D" id="1.20.1110.10">
    <property type="entry name" value="Calcium-transporting ATPase, transmembrane domain"/>
    <property type="match status" value="1"/>
</dbReference>
<evidence type="ECO:0000313" key="7">
    <source>
        <dbReference type="Proteomes" id="UP000677228"/>
    </source>
</evidence>
<dbReference type="InterPro" id="IPR008250">
    <property type="entry name" value="ATPase_P-typ_transduc_dom_A_sf"/>
</dbReference>
<dbReference type="GO" id="GO:0051480">
    <property type="term" value="P:regulation of cytosolic calcium ion concentration"/>
    <property type="evidence" value="ECO:0007669"/>
    <property type="project" value="TreeGrafter"/>
</dbReference>
<name>A0A8S2EHH6_9BILA</name>
<dbReference type="InterPro" id="IPR004014">
    <property type="entry name" value="ATPase_P-typ_cation-transptr_N"/>
</dbReference>
<dbReference type="EMBL" id="CAJOBA010037096">
    <property type="protein sequence ID" value="CAF4035677.1"/>
    <property type="molecule type" value="Genomic_DNA"/>
</dbReference>
<accession>A0A8S2EHH6</accession>
<dbReference type="InterPro" id="IPR059000">
    <property type="entry name" value="ATPase_P-type_domA"/>
</dbReference>
<keyword evidence="2" id="KW-0460">Magnesium</keyword>
<dbReference type="InterPro" id="IPR012337">
    <property type="entry name" value="RNaseH-like_sf"/>
</dbReference>
<evidence type="ECO:0000313" key="6">
    <source>
        <dbReference type="EMBL" id="CAF4035677.1"/>
    </source>
</evidence>
<feature type="transmembrane region" description="Helical" evidence="3">
    <location>
        <begin position="242"/>
        <end position="275"/>
    </location>
</feature>
<dbReference type="GO" id="GO:0003676">
    <property type="term" value="F:nucleic acid binding"/>
    <property type="evidence" value="ECO:0007669"/>
    <property type="project" value="InterPro"/>
</dbReference>
<dbReference type="SUPFAM" id="SSF81665">
    <property type="entry name" value="Calcium ATPase, transmembrane domain M"/>
    <property type="match status" value="1"/>
</dbReference>
<feature type="domain" description="Cation-transporting P-type ATPase N-terminal" evidence="4">
    <location>
        <begin position="181"/>
        <end position="256"/>
    </location>
</feature>
<dbReference type="EMBL" id="CAJNOK010015551">
    <property type="protein sequence ID" value="CAF1227601.1"/>
    <property type="molecule type" value="Genomic_DNA"/>
</dbReference>
<evidence type="ECO:0000259" key="4">
    <source>
        <dbReference type="SMART" id="SM00831"/>
    </source>
</evidence>
<dbReference type="GO" id="GO:0005388">
    <property type="term" value="F:P-type calcium transporter activity"/>
    <property type="evidence" value="ECO:0007669"/>
    <property type="project" value="TreeGrafter"/>
</dbReference>
<comment type="caution">
    <text evidence="5">The sequence shown here is derived from an EMBL/GenBank/DDBJ whole genome shotgun (WGS) entry which is preliminary data.</text>
</comment>
<dbReference type="PANTHER" id="PTHR24093:SF369">
    <property type="entry name" value="CALCIUM-TRANSPORTING ATPASE"/>
    <property type="match status" value="1"/>
</dbReference>
<protein>
    <recommendedName>
        <fullName evidence="4">Cation-transporting P-type ATPase N-terminal domain-containing protein</fullName>
    </recommendedName>
</protein>
<dbReference type="Gene3D" id="3.30.420.10">
    <property type="entry name" value="Ribonuclease H-like superfamily/Ribonuclease H"/>
    <property type="match status" value="1"/>
</dbReference>